<evidence type="ECO:0000256" key="1">
    <source>
        <dbReference type="ARBA" id="ARBA00022741"/>
    </source>
</evidence>
<dbReference type="Pfam" id="PF00270">
    <property type="entry name" value="DEAD"/>
    <property type="match status" value="1"/>
</dbReference>
<proteinExistence type="predicted"/>
<feature type="domain" description="Helicase C-terminal" evidence="4">
    <location>
        <begin position="213"/>
        <end position="359"/>
    </location>
</feature>
<dbReference type="InterPro" id="IPR001650">
    <property type="entry name" value="Helicase_C-like"/>
</dbReference>
<evidence type="ECO:0008006" key="7">
    <source>
        <dbReference type="Google" id="ProtNLM"/>
    </source>
</evidence>
<dbReference type="GO" id="GO:0005524">
    <property type="term" value="F:ATP binding"/>
    <property type="evidence" value="ECO:0007669"/>
    <property type="project" value="UniProtKB-KW"/>
</dbReference>
<dbReference type="Gene3D" id="3.40.50.300">
    <property type="entry name" value="P-loop containing nucleotide triphosphate hydrolases"/>
    <property type="match status" value="2"/>
</dbReference>
<evidence type="ECO:0000313" key="6">
    <source>
        <dbReference type="Proteomes" id="UP000239549"/>
    </source>
</evidence>
<feature type="domain" description="Helicase ATP-binding" evidence="3">
    <location>
        <begin position="21"/>
        <end position="191"/>
    </location>
</feature>
<keyword evidence="2" id="KW-0067">ATP-binding</keyword>
<dbReference type="InterPro" id="IPR050742">
    <property type="entry name" value="Helicase_Restrict-Modif_Enz"/>
</dbReference>
<dbReference type="PROSITE" id="PS51194">
    <property type="entry name" value="HELICASE_CTER"/>
    <property type="match status" value="1"/>
</dbReference>
<sequence>MTDTGKRLNLKWVAETIGDEYKNWRKGDIVLLNAQTGTGKTWFIENVLLDYIEDYKNVLLVSNRTNLKRQIKKDLLEKYNLEIPESLEELDKITKIYNVVITSYHAIQDSELDKDYNVAEFKGDLNFYDYIVLDEAHYILSDGSFNNKTRIVLDELIRDYHRQTIKIFISATMDEIKKPIYNYVDKIIGKKPKIHNYTTGIDYSYVNTNYFRDLDSIIATIKNDTTNDKWLVFVSKIDDAKEIEKELGQDKCTIIKSGTKSEELTSIINNSKFESKVLIATKTLDNGINIKDDQLKNIVIMAWDKITFVQMLGRKRIEIENAQQINLYIMTRYKKSFSQKIINYNKKLDEVELYKNNENEFNRKYDNDLWKIGKNLNELFYRSQKNGNWKLNKGGYYRLIKDIKFAAYMVNKFEEEGEFAFITEQLSWLELGYTFDEMNLIEDVVLNEDVMKLEDYLESIIGKKLFGDEQQKLSDLIIGELITVKNKIDYRTKKIKPSTLESILREQLSLPYAVSKSTPETKGEMRNKKYIIITKIVDL</sequence>
<evidence type="ECO:0000259" key="3">
    <source>
        <dbReference type="PROSITE" id="PS51192"/>
    </source>
</evidence>
<evidence type="ECO:0000256" key="2">
    <source>
        <dbReference type="ARBA" id="ARBA00022840"/>
    </source>
</evidence>
<comment type="caution">
    <text evidence="5">The sequence shown here is derived from an EMBL/GenBank/DDBJ whole genome shotgun (WGS) entry which is preliminary data.</text>
</comment>
<accession>A0A2L2X8B2</accession>
<dbReference type="OrthoDB" id="1803680at2"/>
<dbReference type="AlphaFoldDB" id="A0A2L2X8B2"/>
<dbReference type="SMART" id="SM00487">
    <property type="entry name" value="DEXDc"/>
    <property type="match status" value="1"/>
</dbReference>
<dbReference type="GO" id="GO:0005829">
    <property type="term" value="C:cytosol"/>
    <property type="evidence" value="ECO:0007669"/>
    <property type="project" value="TreeGrafter"/>
</dbReference>
<evidence type="ECO:0000259" key="4">
    <source>
        <dbReference type="PROSITE" id="PS51194"/>
    </source>
</evidence>
<dbReference type="InterPro" id="IPR014001">
    <property type="entry name" value="Helicase_ATP-bd"/>
</dbReference>
<dbReference type="Pfam" id="PF00271">
    <property type="entry name" value="Helicase_C"/>
    <property type="match status" value="1"/>
</dbReference>
<dbReference type="PROSITE" id="PS51192">
    <property type="entry name" value="HELICASE_ATP_BIND_1"/>
    <property type="match status" value="1"/>
</dbReference>
<organism evidence="5 6">
    <name type="scientific">Desulfocucumis palustris</name>
    <dbReference type="NCBI Taxonomy" id="1898651"/>
    <lineage>
        <taxon>Bacteria</taxon>
        <taxon>Bacillati</taxon>
        <taxon>Bacillota</taxon>
        <taxon>Clostridia</taxon>
        <taxon>Eubacteriales</taxon>
        <taxon>Desulfocucumaceae</taxon>
        <taxon>Desulfocucumis</taxon>
    </lineage>
</organism>
<reference evidence="6" key="1">
    <citation type="submission" date="2018-02" db="EMBL/GenBank/DDBJ databases">
        <title>Genome sequence of Desulfocucumis palustris strain NAW-5.</title>
        <authorList>
            <person name="Watanabe M."/>
            <person name="Kojima H."/>
            <person name="Fukui M."/>
        </authorList>
    </citation>
    <scope>NUCLEOTIDE SEQUENCE [LARGE SCALE GENOMIC DNA]</scope>
    <source>
        <strain evidence="6">NAW-5</strain>
    </source>
</reference>
<protein>
    <recommendedName>
        <fullName evidence="7">DEAD/DEAH box helicase</fullName>
    </recommendedName>
</protein>
<keyword evidence="1" id="KW-0547">Nucleotide-binding</keyword>
<gene>
    <name evidence="5" type="ORF">DCCM_0453</name>
</gene>
<dbReference type="PANTHER" id="PTHR47396">
    <property type="entry name" value="TYPE I RESTRICTION ENZYME ECOKI R PROTEIN"/>
    <property type="match status" value="1"/>
</dbReference>
<dbReference type="EMBL" id="BFAV01000019">
    <property type="protein sequence ID" value="GBF32260.1"/>
    <property type="molecule type" value="Genomic_DNA"/>
</dbReference>
<name>A0A2L2X8B2_9FIRM</name>
<evidence type="ECO:0000313" key="5">
    <source>
        <dbReference type="EMBL" id="GBF32260.1"/>
    </source>
</evidence>
<dbReference type="PANTHER" id="PTHR47396:SF1">
    <property type="entry name" value="ATP-DEPENDENT HELICASE IRC3-RELATED"/>
    <property type="match status" value="1"/>
</dbReference>
<dbReference type="SUPFAM" id="SSF52540">
    <property type="entry name" value="P-loop containing nucleoside triphosphate hydrolases"/>
    <property type="match status" value="1"/>
</dbReference>
<dbReference type="Proteomes" id="UP000239549">
    <property type="component" value="Unassembled WGS sequence"/>
</dbReference>
<keyword evidence="6" id="KW-1185">Reference proteome</keyword>
<dbReference type="RefSeq" id="WP_104370811.1">
    <property type="nucleotide sequence ID" value="NZ_BFAV01000019.1"/>
</dbReference>
<dbReference type="GO" id="GO:0003676">
    <property type="term" value="F:nucleic acid binding"/>
    <property type="evidence" value="ECO:0007669"/>
    <property type="project" value="InterPro"/>
</dbReference>
<dbReference type="InterPro" id="IPR027417">
    <property type="entry name" value="P-loop_NTPase"/>
</dbReference>
<dbReference type="InterPro" id="IPR011545">
    <property type="entry name" value="DEAD/DEAH_box_helicase_dom"/>
</dbReference>